<organism evidence="1 2">
    <name type="scientific">Paenibacillus ginsengarvi</name>
    <dbReference type="NCBI Taxonomy" id="400777"/>
    <lineage>
        <taxon>Bacteria</taxon>
        <taxon>Bacillati</taxon>
        <taxon>Bacillota</taxon>
        <taxon>Bacilli</taxon>
        <taxon>Bacillales</taxon>
        <taxon>Paenibacillaceae</taxon>
        <taxon>Paenibacillus</taxon>
    </lineage>
</organism>
<dbReference type="RefSeq" id="WP_120751657.1">
    <property type="nucleotide sequence ID" value="NZ_RBAH01000041.1"/>
</dbReference>
<accession>A0A3B0AWN7</accession>
<evidence type="ECO:0000313" key="1">
    <source>
        <dbReference type="EMBL" id="RKN64589.1"/>
    </source>
</evidence>
<proteinExistence type="predicted"/>
<comment type="caution">
    <text evidence="1">The sequence shown here is derived from an EMBL/GenBank/DDBJ whole genome shotgun (WGS) entry which is preliminary data.</text>
</comment>
<sequence length="92" mass="10047">MDSAIRLTKRDKAGNALQYGVVVQKDWMFVESVILSSGGSMLSPDGSRAVGYLDSDASVRAVQRFVDLFLVDRPLDQGFSTQLSSTAKMMRA</sequence>
<gene>
    <name evidence="1" type="ORF">D7M11_33635</name>
</gene>
<keyword evidence="2" id="KW-1185">Reference proteome</keyword>
<evidence type="ECO:0000313" key="2">
    <source>
        <dbReference type="Proteomes" id="UP000282311"/>
    </source>
</evidence>
<dbReference type="Gene3D" id="3.40.190.10">
    <property type="entry name" value="Periplasmic binding protein-like II"/>
    <property type="match status" value="1"/>
</dbReference>
<dbReference type="Proteomes" id="UP000282311">
    <property type="component" value="Unassembled WGS sequence"/>
</dbReference>
<dbReference type="AlphaFoldDB" id="A0A3B0AWN7"/>
<dbReference type="EMBL" id="RBAH01000041">
    <property type="protein sequence ID" value="RKN64589.1"/>
    <property type="molecule type" value="Genomic_DNA"/>
</dbReference>
<name>A0A3B0AWN7_9BACL</name>
<protein>
    <submittedName>
        <fullName evidence="1">Uncharacterized protein</fullName>
    </submittedName>
</protein>
<reference evidence="1 2" key="1">
    <citation type="journal article" date="2007" name="Int. J. Syst. Evol. Microbiol.">
        <title>Paenibacillus ginsengarvi sp. nov., isolated from soil from ginseng cultivation.</title>
        <authorList>
            <person name="Yoon M.H."/>
            <person name="Ten L.N."/>
            <person name="Im W.T."/>
        </authorList>
    </citation>
    <scope>NUCLEOTIDE SEQUENCE [LARGE SCALE GENOMIC DNA]</scope>
    <source>
        <strain evidence="1 2">KCTC 13059</strain>
    </source>
</reference>